<proteinExistence type="predicted"/>
<name>A0A285HZM2_9FIRM</name>
<evidence type="ECO:0000313" key="1">
    <source>
        <dbReference type="EMBL" id="SNY41158.1"/>
    </source>
</evidence>
<dbReference type="NCBIfam" id="TIGR03157">
    <property type="entry name" value="cas_Csc2"/>
    <property type="match status" value="1"/>
</dbReference>
<organism evidence="1 2">
    <name type="scientific">Orenia metallireducens</name>
    <dbReference type="NCBI Taxonomy" id="1413210"/>
    <lineage>
        <taxon>Bacteria</taxon>
        <taxon>Bacillati</taxon>
        <taxon>Bacillota</taxon>
        <taxon>Clostridia</taxon>
        <taxon>Halanaerobiales</taxon>
        <taxon>Halobacteroidaceae</taxon>
        <taxon>Orenia</taxon>
    </lineage>
</organism>
<dbReference type="Pfam" id="PF18320">
    <property type="entry name" value="Csc2"/>
    <property type="match status" value="1"/>
</dbReference>
<dbReference type="Proteomes" id="UP000219573">
    <property type="component" value="Unassembled WGS sequence"/>
</dbReference>
<reference evidence="2" key="1">
    <citation type="submission" date="2017-09" db="EMBL/GenBank/DDBJ databases">
        <authorList>
            <person name="Varghese N."/>
            <person name="Submissions S."/>
        </authorList>
    </citation>
    <scope>NUCLEOTIDE SEQUENCE [LARGE SCALE GENOMIC DNA]</scope>
    <source>
        <strain evidence="2">MSL47</strain>
    </source>
</reference>
<dbReference type="InterPro" id="IPR017574">
    <property type="entry name" value="CRISPR-assoc_prot_Cas7/Csc2"/>
</dbReference>
<evidence type="ECO:0000313" key="2">
    <source>
        <dbReference type="Proteomes" id="UP000219573"/>
    </source>
</evidence>
<dbReference type="EMBL" id="OBDZ01000028">
    <property type="protein sequence ID" value="SNY41158.1"/>
    <property type="molecule type" value="Genomic_DNA"/>
</dbReference>
<gene>
    <name evidence="1" type="ORF">SAMN06265827_12811</name>
</gene>
<dbReference type="AlphaFoldDB" id="A0A285HZM2"/>
<sequence>MGVLDNHDKFLADSYENFPKGRYVSILLVRKTKSETIFRTESEGGLNKEFVRVGEDVEQRVVMTKRKQIAVERRTGRELLRRYDKLFGEGEDVCALNRNNPCGECIDCMLYGFAVGGGGAQKSRVISNDAYSLLPAKKVTDKRTFNALYDNGTMRDPLNKEKASTSLGEVEYIKPETHFIDIETLKDVTKEELIYVLGNILRSKRYGAISSRIGKMDNYVLGIYFSDCELLSNLELTQKVIGEFNDKEFPLATAEVSEVVKTKMEESIGEVFGQVVALEGEELAELLTEIKEIYGDDAKLEELLDTAQEKYQN</sequence>
<accession>A0A285HZM2</accession>
<protein>
    <submittedName>
        <fullName evidence="1">CRISPR-associated protein Csc2</fullName>
    </submittedName>
</protein>
<dbReference type="RefSeq" id="WP_097019023.1">
    <property type="nucleotide sequence ID" value="NZ_OBDZ01000028.1"/>
</dbReference>
<keyword evidence="2" id="KW-1185">Reference proteome</keyword>